<organism evidence="1 2">
    <name type="scientific">Aquatica leii</name>
    <dbReference type="NCBI Taxonomy" id="1421715"/>
    <lineage>
        <taxon>Eukaryota</taxon>
        <taxon>Metazoa</taxon>
        <taxon>Ecdysozoa</taxon>
        <taxon>Arthropoda</taxon>
        <taxon>Hexapoda</taxon>
        <taxon>Insecta</taxon>
        <taxon>Pterygota</taxon>
        <taxon>Neoptera</taxon>
        <taxon>Endopterygota</taxon>
        <taxon>Coleoptera</taxon>
        <taxon>Polyphaga</taxon>
        <taxon>Elateriformia</taxon>
        <taxon>Elateroidea</taxon>
        <taxon>Lampyridae</taxon>
        <taxon>Luciolinae</taxon>
        <taxon>Aquatica</taxon>
    </lineage>
</organism>
<proteinExistence type="predicted"/>
<gene>
    <name evidence="1" type="ORF">RN001_013238</name>
</gene>
<dbReference type="Proteomes" id="UP001353858">
    <property type="component" value="Unassembled WGS sequence"/>
</dbReference>
<sequence>MFCGLEAKKNVENKKALKYRNTVHHVETILFKTTLVAHALKRDDLLGRTILARINNVADLVAAEARYHQNCHLEFRKEPETTRHRGKIEDPTLTAAFDSLCQFMENSEECQYSITDLASRFQSYLGNQHEGYSSKWLKLKLQKRYGDNIVITEKPGQMAVASFKDSAHKILHNSWYTEKKEDKCEERRRIVKTAAEIIREDIRILVNNMDEYSPVHHLSVESLRSTIPDSLRCFFDLKRAALEQAVMSACRPRSFLSPLLLSVGLYAHRRFASKHLIQLLSSLGYSSSYSETLKLENSLIASNKQSDDTDKFTQFVFDNADYNVKTIDGLNSFHCMGGIKAPAKAGLVKITMRDVAAVHKLPIRSGFGHKFLLLDHLWLVCHSLGNLGTPSWNGFMQTGFEKCTPYHISSVEALPFIRLDPSNMKKKKVTGKIITSK</sequence>
<comment type="caution">
    <text evidence="1">The sequence shown here is derived from an EMBL/GenBank/DDBJ whole genome shotgun (WGS) entry which is preliminary data.</text>
</comment>
<protein>
    <submittedName>
        <fullName evidence="1">Uncharacterized protein</fullName>
    </submittedName>
</protein>
<evidence type="ECO:0000313" key="2">
    <source>
        <dbReference type="Proteomes" id="UP001353858"/>
    </source>
</evidence>
<accession>A0AAN7P2I2</accession>
<dbReference type="PANTHER" id="PTHR47018">
    <property type="entry name" value="CXC DOMAIN-CONTAINING PROTEIN-RELATED"/>
    <property type="match status" value="1"/>
</dbReference>
<dbReference type="EMBL" id="JARPUR010000006">
    <property type="protein sequence ID" value="KAK4873878.1"/>
    <property type="molecule type" value="Genomic_DNA"/>
</dbReference>
<keyword evidence="2" id="KW-1185">Reference proteome</keyword>
<evidence type="ECO:0000313" key="1">
    <source>
        <dbReference type="EMBL" id="KAK4873878.1"/>
    </source>
</evidence>
<name>A0AAN7P2I2_9COLE</name>
<dbReference type="AlphaFoldDB" id="A0AAN7P2I2"/>
<dbReference type="PANTHER" id="PTHR47018:SF4">
    <property type="match status" value="1"/>
</dbReference>
<reference evidence="2" key="1">
    <citation type="submission" date="2023-01" db="EMBL/GenBank/DDBJ databases">
        <title>Key to firefly adult light organ development and bioluminescence: homeobox transcription factors regulate luciferase expression and transportation to peroxisome.</title>
        <authorList>
            <person name="Fu X."/>
        </authorList>
    </citation>
    <scope>NUCLEOTIDE SEQUENCE [LARGE SCALE GENOMIC DNA]</scope>
</reference>